<protein>
    <submittedName>
        <fullName evidence="1">Uncharacterized protein</fullName>
    </submittedName>
</protein>
<proteinExistence type="predicted"/>
<accession>A0A1F7RKT5</accession>
<sequence length="78" mass="8656">MGLLNLFLSFVIPVKTGFYSLFKSYRDKFSGFPVSSTGQALLEFIPAKAGTGMTYKKSNFSSPSKDGLFKLYLNKLIT</sequence>
<name>A0A1F7RKT5_9BACT</name>
<dbReference type="Proteomes" id="UP000178526">
    <property type="component" value="Unassembled WGS sequence"/>
</dbReference>
<evidence type="ECO:0000313" key="2">
    <source>
        <dbReference type="Proteomes" id="UP000178526"/>
    </source>
</evidence>
<gene>
    <name evidence="1" type="ORF">A2042_02930</name>
</gene>
<dbReference type="AlphaFoldDB" id="A0A1F7RKT5"/>
<comment type="caution">
    <text evidence="1">The sequence shown here is derived from an EMBL/GenBank/DDBJ whole genome shotgun (WGS) entry which is preliminary data.</text>
</comment>
<organism evidence="1 2">
    <name type="scientific">Candidatus Schekmanbacteria bacterium GWA2_38_11</name>
    <dbReference type="NCBI Taxonomy" id="1817876"/>
    <lineage>
        <taxon>Bacteria</taxon>
        <taxon>Candidatus Schekmaniibacteriota</taxon>
    </lineage>
</organism>
<evidence type="ECO:0000313" key="1">
    <source>
        <dbReference type="EMBL" id="OGL41798.1"/>
    </source>
</evidence>
<dbReference type="EMBL" id="MGDB01000063">
    <property type="protein sequence ID" value="OGL41798.1"/>
    <property type="molecule type" value="Genomic_DNA"/>
</dbReference>
<reference evidence="1 2" key="1">
    <citation type="journal article" date="2016" name="Nat. Commun.">
        <title>Thousands of microbial genomes shed light on interconnected biogeochemical processes in an aquifer system.</title>
        <authorList>
            <person name="Anantharaman K."/>
            <person name="Brown C.T."/>
            <person name="Hug L.A."/>
            <person name="Sharon I."/>
            <person name="Castelle C.J."/>
            <person name="Probst A.J."/>
            <person name="Thomas B.C."/>
            <person name="Singh A."/>
            <person name="Wilkins M.J."/>
            <person name="Karaoz U."/>
            <person name="Brodie E.L."/>
            <person name="Williams K.H."/>
            <person name="Hubbard S.S."/>
            <person name="Banfield J.F."/>
        </authorList>
    </citation>
    <scope>NUCLEOTIDE SEQUENCE [LARGE SCALE GENOMIC DNA]</scope>
</reference>